<name>A0A4Z1I2T8_9HELO</name>
<accession>A0A4Z1I2T8</accession>
<dbReference type="AlphaFoldDB" id="A0A4Z1I2T8"/>
<protein>
    <submittedName>
        <fullName evidence="1">Uncharacterized protein</fullName>
    </submittedName>
</protein>
<comment type="caution">
    <text evidence="1">The sequence shown here is derived from an EMBL/GenBank/DDBJ whole genome shotgun (WGS) entry which is preliminary data.</text>
</comment>
<proteinExistence type="predicted"/>
<gene>
    <name evidence="1" type="ORF">BCON_0084g00370</name>
</gene>
<keyword evidence="2" id="KW-1185">Reference proteome</keyword>
<dbReference type="Proteomes" id="UP000297527">
    <property type="component" value="Unassembled WGS sequence"/>
</dbReference>
<sequence length="169" mass="18401">MGWPKGTVLGLDHGKVFGFAAHVAAYMYSESGSQLASKPEILLTGSLSVFIGLISSQPSWKIFRPKYTIQKNGPAATTILDFCPLTLATVMWTPVSNLKSAGGLGKKRANKSSSQLPSYVLRMESKLFACVSMHWLLSLQTNSTWNLIAYHCSCTFNSPRSRHKSAGEA</sequence>
<evidence type="ECO:0000313" key="2">
    <source>
        <dbReference type="Proteomes" id="UP000297527"/>
    </source>
</evidence>
<organism evidence="1 2">
    <name type="scientific">Botryotinia convoluta</name>
    <dbReference type="NCBI Taxonomy" id="54673"/>
    <lineage>
        <taxon>Eukaryota</taxon>
        <taxon>Fungi</taxon>
        <taxon>Dikarya</taxon>
        <taxon>Ascomycota</taxon>
        <taxon>Pezizomycotina</taxon>
        <taxon>Leotiomycetes</taxon>
        <taxon>Helotiales</taxon>
        <taxon>Sclerotiniaceae</taxon>
        <taxon>Botryotinia</taxon>
    </lineage>
</organism>
<evidence type="ECO:0000313" key="1">
    <source>
        <dbReference type="EMBL" id="TGO55969.1"/>
    </source>
</evidence>
<dbReference type="OrthoDB" id="10511481at2759"/>
<reference evidence="1 2" key="1">
    <citation type="submission" date="2017-12" db="EMBL/GenBank/DDBJ databases">
        <title>Comparative genomics of Botrytis spp.</title>
        <authorList>
            <person name="Valero-Jimenez C.A."/>
            <person name="Tapia P."/>
            <person name="Veloso J."/>
            <person name="Silva-Moreno E."/>
            <person name="Staats M."/>
            <person name="Valdes J.H."/>
            <person name="Van Kan J.A.L."/>
        </authorList>
    </citation>
    <scope>NUCLEOTIDE SEQUENCE [LARGE SCALE GENOMIC DNA]</scope>
    <source>
        <strain evidence="1 2">MUCL11595</strain>
    </source>
</reference>
<dbReference type="EMBL" id="PQXN01000084">
    <property type="protein sequence ID" value="TGO55969.1"/>
    <property type="molecule type" value="Genomic_DNA"/>
</dbReference>